<protein>
    <submittedName>
        <fullName evidence="2">Uncharacterized protein</fullName>
    </submittedName>
</protein>
<feature type="compositionally biased region" description="Low complexity" evidence="1">
    <location>
        <begin position="74"/>
        <end position="86"/>
    </location>
</feature>
<reference evidence="2" key="1">
    <citation type="submission" date="2023-06" db="EMBL/GenBank/DDBJ databases">
        <authorList>
            <consortium name="Lawrence Berkeley National Laboratory"/>
            <person name="Ahrendt S."/>
            <person name="Sahu N."/>
            <person name="Indic B."/>
            <person name="Wong-Bajracharya J."/>
            <person name="Merenyi Z."/>
            <person name="Ke H.-M."/>
            <person name="Monk M."/>
            <person name="Kocsube S."/>
            <person name="Drula E."/>
            <person name="Lipzen A."/>
            <person name="Balint B."/>
            <person name="Henrissat B."/>
            <person name="Andreopoulos B."/>
            <person name="Martin F.M."/>
            <person name="Harder C.B."/>
            <person name="Rigling D."/>
            <person name="Ford K.L."/>
            <person name="Foster G.D."/>
            <person name="Pangilinan J."/>
            <person name="Papanicolaou A."/>
            <person name="Barry K."/>
            <person name="LaButti K."/>
            <person name="Viragh M."/>
            <person name="Koriabine M."/>
            <person name="Yan M."/>
            <person name="Riley R."/>
            <person name="Champramary S."/>
            <person name="Plett K.L."/>
            <person name="Tsai I.J."/>
            <person name="Slot J."/>
            <person name="Sipos G."/>
            <person name="Plett J."/>
            <person name="Nagy L.G."/>
            <person name="Grigoriev I.V."/>
        </authorList>
    </citation>
    <scope>NUCLEOTIDE SEQUENCE</scope>
    <source>
        <strain evidence="2">CCBAS 213</strain>
    </source>
</reference>
<evidence type="ECO:0000313" key="2">
    <source>
        <dbReference type="EMBL" id="KAK0459020.1"/>
    </source>
</evidence>
<sequence>MAPRRGRSRAQKRGDHPEPSAVVENEAPGPTETLAVHPGGALNARFRIQGLGHNIISQPSPLPQHGQPPPPPSLHVRTTVTTPPSTRSRRHQADPANLDDDNPFASTLEYNTSHSQSQPMLGRSLVSTDTTETFNFDTLSDSSGPTTPTPILRPSAPTPKSNRQRRRAKRLTSEMPDIPDLRPFYQGTTNNNVIWSLDNIYEQLAVTSVYEASITLGSCM</sequence>
<dbReference type="RefSeq" id="XP_060331270.1">
    <property type="nucleotide sequence ID" value="XM_060469597.1"/>
</dbReference>
<feature type="region of interest" description="Disordered" evidence="1">
    <location>
        <begin position="134"/>
        <end position="183"/>
    </location>
</feature>
<proteinExistence type="predicted"/>
<feature type="compositionally biased region" description="Pro residues" evidence="1">
    <location>
        <begin position="60"/>
        <end position="73"/>
    </location>
</feature>
<accession>A0AA39N6F0</accession>
<feature type="region of interest" description="Disordered" evidence="1">
    <location>
        <begin position="52"/>
        <end position="121"/>
    </location>
</feature>
<comment type="caution">
    <text evidence="2">The sequence shown here is derived from an EMBL/GenBank/DDBJ whole genome shotgun (WGS) entry which is preliminary data.</text>
</comment>
<feature type="region of interest" description="Disordered" evidence="1">
    <location>
        <begin position="1"/>
        <end position="40"/>
    </location>
</feature>
<feature type="compositionally biased region" description="Basic residues" evidence="1">
    <location>
        <begin position="1"/>
        <end position="11"/>
    </location>
</feature>
<organism evidence="2 3">
    <name type="scientific">Armillaria tabescens</name>
    <name type="common">Ringless honey mushroom</name>
    <name type="synonym">Agaricus tabescens</name>
    <dbReference type="NCBI Taxonomy" id="1929756"/>
    <lineage>
        <taxon>Eukaryota</taxon>
        <taxon>Fungi</taxon>
        <taxon>Dikarya</taxon>
        <taxon>Basidiomycota</taxon>
        <taxon>Agaricomycotina</taxon>
        <taxon>Agaricomycetes</taxon>
        <taxon>Agaricomycetidae</taxon>
        <taxon>Agaricales</taxon>
        <taxon>Marasmiineae</taxon>
        <taxon>Physalacriaceae</taxon>
        <taxon>Desarmillaria</taxon>
    </lineage>
</organism>
<keyword evidence="3" id="KW-1185">Reference proteome</keyword>
<evidence type="ECO:0000256" key="1">
    <source>
        <dbReference type="SAM" id="MobiDB-lite"/>
    </source>
</evidence>
<gene>
    <name evidence="2" type="ORF">EV420DRAFT_1479660</name>
</gene>
<dbReference type="Proteomes" id="UP001175211">
    <property type="component" value="Unassembled WGS sequence"/>
</dbReference>
<name>A0AA39N6F0_ARMTA</name>
<dbReference type="AlphaFoldDB" id="A0AA39N6F0"/>
<feature type="compositionally biased region" description="Polar residues" evidence="1">
    <location>
        <begin position="104"/>
        <end position="121"/>
    </location>
</feature>
<feature type="compositionally biased region" description="Polar residues" evidence="1">
    <location>
        <begin position="134"/>
        <end position="146"/>
    </location>
</feature>
<dbReference type="EMBL" id="JAUEPS010000016">
    <property type="protein sequence ID" value="KAK0459020.1"/>
    <property type="molecule type" value="Genomic_DNA"/>
</dbReference>
<dbReference type="GeneID" id="85353145"/>
<evidence type="ECO:0000313" key="3">
    <source>
        <dbReference type="Proteomes" id="UP001175211"/>
    </source>
</evidence>